<sequence>MKSAKRLLCSVAIASALLSSLSHAATWQEQLNSAASQLSQNSGSTTSTQQSGTSLSALGGLLNSGNQALSADTMNNAAGIMGYCAKNKLASVTSAENIKSQVLEKLGLSAPEQKEDTNFLEGLQGMLNTKDGEQLNLNNIGSTPLAEKVKTKACDLVLKQGMNFLS</sequence>
<keyword evidence="3" id="KW-1185">Reference proteome</keyword>
<dbReference type="RefSeq" id="WP_042388288.1">
    <property type="nucleotide sequence ID" value="NZ_BBMZ01000002.1"/>
</dbReference>
<evidence type="ECO:0008006" key="4">
    <source>
        <dbReference type="Google" id="ProtNLM"/>
    </source>
</evidence>
<dbReference type="AlphaFoldDB" id="A0A090UW28"/>
<dbReference type="EMBL" id="BBMZ01000002">
    <property type="protein sequence ID" value="GAL56795.1"/>
    <property type="molecule type" value="Genomic_DNA"/>
</dbReference>
<gene>
    <name evidence="2" type="primary">yjjA</name>
    <name evidence="2" type="ORF">EV102420_02_04000</name>
</gene>
<accession>A0A090UW28</accession>
<keyword evidence="1" id="KW-0732">Signal</keyword>
<dbReference type="OrthoDB" id="8565817at2"/>
<feature type="chain" id="PRO_5001866246" description="DUF2501 domain-containing protein" evidence="1">
    <location>
        <begin position="25"/>
        <end position="166"/>
    </location>
</feature>
<dbReference type="NCBIfam" id="NF008666">
    <property type="entry name" value="PRK11667.1-4"/>
    <property type="match status" value="1"/>
</dbReference>
<reference evidence="2 3" key="1">
    <citation type="submission" date="2014-09" db="EMBL/GenBank/DDBJ databases">
        <title>Whole genome shotgun sequence of Escherichia vulneris NBRC 102420.</title>
        <authorList>
            <person name="Yoshida Y."/>
            <person name="Hosoyama A."/>
            <person name="Tsuchikane K."/>
            <person name="Ohji S."/>
            <person name="Ichikawa N."/>
            <person name="Kimura A."/>
            <person name="Yamazoe A."/>
            <person name="Ezaki T."/>
            <person name="Fujita N."/>
        </authorList>
    </citation>
    <scope>NUCLEOTIDE SEQUENCE [LARGE SCALE GENOMIC DNA]</scope>
    <source>
        <strain evidence="2 3">NBRC 102420</strain>
    </source>
</reference>
<feature type="signal peptide" evidence="1">
    <location>
        <begin position="1"/>
        <end position="24"/>
    </location>
</feature>
<evidence type="ECO:0000256" key="1">
    <source>
        <dbReference type="SAM" id="SignalP"/>
    </source>
</evidence>
<dbReference type="STRING" id="1115515.EV102420_02_04000"/>
<evidence type="ECO:0000313" key="2">
    <source>
        <dbReference type="EMBL" id="GAL56795.1"/>
    </source>
</evidence>
<name>A0A090UW28_PSEVU</name>
<dbReference type="eggNOG" id="ENOG50320SA">
    <property type="taxonomic scope" value="Bacteria"/>
</dbReference>
<organism evidence="2 3">
    <name type="scientific">Pseudescherichia vulneris NBRC 102420</name>
    <dbReference type="NCBI Taxonomy" id="1115515"/>
    <lineage>
        <taxon>Bacteria</taxon>
        <taxon>Pseudomonadati</taxon>
        <taxon>Pseudomonadota</taxon>
        <taxon>Gammaproteobacteria</taxon>
        <taxon>Enterobacterales</taxon>
        <taxon>Enterobacteriaceae</taxon>
        <taxon>Pseudescherichia</taxon>
    </lineage>
</organism>
<dbReference type="Pfam" id="PF10696">
    <property type="entry name" value="DUF2501"/>
    <property type="match status" value="1"/>
</dbReference>
<proteinExistence type="predicted"/>
<protein>
    <recommendedName>
        <fullName evidence="4">DUF2501 domain-containing protein</fullName>
    </recommendedName>
</protein>
<dbReference type="InterPro" id="IPR019637">
    <property type="entry name" value="DUF2501"/>
</dbReference>
<dbReference type="Proteomes" id="UP000029462">
    <property type="component" value="Unassembled WGS sequence"/>
</dbReference>
<comment type="caution">
    <text evidence="2">The sequence shown here is derived from an EMBL/GenBank/DDBJ whole genome shotgun (WGS) entry which is preliminary data.</text>
</comment>
<evidence type="ECO:0000313" key="3">
    <source>
        <dbReference type="Proteomes" id="UP000029462"/>
    </source>
</evidence>